<evidence type="ECO:0000256" key="2">
    <source>
        <dbReference type="ARBA" id="ARBA00022540"/>
    </source>
</evidence>
<feature type="domain" description="MIF4G" evidence="6">
    <location>
        <begin position="112"/>
        <end position="365"/>
    </location>
</feature>
<evidence type="ECO:0000256" key="1">
    <source>
        <dbReference type="ARBA" id="ARBA00005775"/>
    </source>
</evidence>
<comment type="caution">
    <text evidence="7">The sequence shown here is derived from an EMBL/GenBank/DDBJ whole genome shotgun (WGS) entry which is preliminary data.</text>
</comment>
<keyword evidence="8" id="KW-1185">Reference proteome</keyword>
<sequence length="683" mass="77201">MRFITLLSLTVPFFLFFSVRTFLLFQTHNSIYFFSFLFFFFFLPTHPYKRVPMQFSIEAIRSVRNNYREPPYPGFSLEEVVRRRKLQQTKLVRGDKAWVAKGTAQTTEEWVQRRVQSCLNKLSERNWDLIIDNLCTKELFETKEILENVVHMIFRKALDEPENSKLYARLCFQLSLYEVTDLAEDRKKVSTKNPAKPKEEGGAKPSGMLQSELRDTIVIVSQREFKEFRFDSSARKKDAAEEDLPEADRKDLVEHDRANFMRRKRANMRFVGELFLQQLLTYKTVLNITDVLLDNAKHGKFPESENIEIFTELLTTIGQKFESQRKADVNEQFTLLQNLLKNPDCPYSSRIRFKIMDLIDLRKCEWGAKPKAVKPLPRSERAKKASAVPGKAPAKAAEAAAPAGSRSWRDVASSKPTASAPAKAPLATSAAKAAAAAAPAKPPVNAAPLVPFELRVLSMQQEWVQHRVNDFIPEWMMQFDTVDREFDSAESLAVAVAAEVIKSACVTTRGNAQREAYGFLVVGLFLTDSEVLQGFASACAAAVEDGLLEDVPKYSERFMQMLRLTAGEEVTADVYYDAATVLRMAYNKITDVDDVTEVLMKFWAKVPPPPEVPSEEERIQLVLTVIVSLCEEKDAAPGLPTLLAALFHSMHTMGLVEQACLDEFCALTGTPFHADIVKALGQF</sequence>
<feature type="region of interest" description="Disordered" evidence="4">
    <location>
        <begin position="374"/>
        <end position="423"/>
    </location>
</feature>
<accession>S9VJF0</accession>
<dbReference type="GO" id="GO:0016281">
    <property type="term" value="C:eukaryotic translation initiation factor 4F complex"/>
    <property type="evidence" value="ECO:0007669"/>
    <property type="project" value="TreeGrafter"/>
</dbReference>
<dbReference type="PANTHER" id="PTHR23253">
    <property type="entry name" value="EUKARYOTIC TRANSLATION INITIATION FACTOR 4 GAMMA"/>
    <property type="match status" value="1"/>
</dbReference>
<keyword evidence="3" id="KW-0648">Protein biosynthesis</keyword>
<evidence type="ECO:0000256" key="4">
    <source>
        <dbReference type="SAM" id="MobiDB-lite"/>
    </source>
</evidence>
<dbReference type="InterPro" id="IPR016024">
    <property type="entry name" value="ARM-type_fold"/>
</dbReference>
<proteinExistence type="inferred from homology"/>
<dbReference type="PANTHER" id="PTHR23253:SF9">
    <property type="entry name" value="EUKARYOTIC TRANSLATION INITIATION FACTOR 4 GAMMA 2"/>
    <property type="match status" value="1"/>
</dbReference>
<organism evidence="7 8">
    <name type="scientific">Strigomonas culicis</name>
    <dbReference type="NCBI Taxonomy" id="28005"/>
    <lineage>
        <taxon>Eukaryota</taxon>
        <taxon>Discoba</taxon>
        <taxon>Euglenozoa</taxon>
        <taxon>Kinetoplastea</taxon>
        <taxon>Metakinetoplastina</taxon>
        <taxon>Trypanosomatida</taxon>
        <taxon>Trypanosomatidae</taxon>
        <taxon>Strigomonadinae</taxon>
        <taxon>Strigomonas</taxon>
    </lineage>
</organism>
<evidence type="ECO:0000313" key="7">
    <source>
        <dbReference type="EMBL" id="EPY23350.1"/>
    </source>
</evidence>
<evidence type="ECO:0000313" key="8">
    <source>
        <dbReference type="Proteomes" id="UP000015354"/>
    </source>
</evidence>
<dbReference type="InterPro" id="IPR003890">
    <property type="entry name" value="MIF4G-like_typ-3"/>
</dbReference>
<feature type="transmembrane region" description="Helical" evidence="5">
    <location>
        <begin position="31"/>
        <end position="48"/>
    </location>
</feature>
<keyword evidence="5" id="KW-0812">Transmembrane</keyword>
<evidence type="ECO:0000259" key="6">
    <source>
        <dbReference type="SMART" id="SM00543"/>
    </source>
</evidence>
<dbReference type="SUPFAM" id="SSF48371">
    <property type="entry name" value="ARM repeat"/>
    <property type="match status" value="1"/>
</dbReference>
<name>S9VJF0_9TRYP</name>
<comment type="similarity">
    <text evidence="1">Belongs to the eukaryotic initiation factor 4G family.</text>
</comment>
<dbReference type="AlphaFoldDB" id="S9VJF0"/>
<dbReference type="OrthoDB" id="514777at2759"/>
<dbReference type="GO" id="GO:0003743">
    <property type="term" value="F:translation initiation factor activity"/>
    <property type="evidence" value="ECO:0007669"/>
    <property type="project" value="UniProtKB-KW"/>
</dbReference>
<dbReference type="EMBL" id="ATMH01007753">
    <property type="protein sequence ID" value="EPY23350.1"/>
    <property type="molecule type" value="Genomic_DNA"/>
</dbReference>
<dbReference type="Proteomes" id="UP000015354">
    <property type="component" value="Unassembled WGS sequence"/>
</dbReference>
<dbReference type="Pfam" id="PF02854">
    <property type="entry name" value="MIF4G"/>
    <property type="match status" value="1"/>
</dbReference>
<keyword evidence="2 7" id="KW-0396">Initiation factor</keyword>
<evidence type="ECO:0000256" key="3">
    <source>
        <dbReference type="ARBA" id="ARBA00022917"/>
    </source>
</evidence>
<reference evidence="7 8" key="1">
    <citation type="journal article" date="2013" name="PLoS ONE">
        <title>Predicting the Proteins of Angomonas deanei, Strigomonas culicis and Their Respective Endosymbionts Reveals New Aspects of the Trypanosomatidae Family.</title>
        <authorList>
            <person name="Motta M.C."/>
            <person name="Martins A.C."/>
            <person name="de Souza S.S."/>
            <person name="Catta-Preta C.M."/>
            <person name="Silva R."/>
            <person name="Klein C.C."/>
            <person name="de Almeida L.G."/>
            <person name="de Lima Cunha O."/>
            <person name="Ciapina L.P."/>
            <person name="Brocchi M."/>
            <person name="Colabardini A.C."/>
            <person name="de Araujo Lima B."/>
            <person name="Machado C.R."/>
            <person name="de Almeida Soares C.M."/>
            <person name="Probst C.M."/>
            <person name="de Menezes C.B."/>
            <person name="Thompson C.E."/>
            <person name="Bartholomeu D.C."/>
            <person name="Gradia D.F."/>
            <person name="Pavoni D.P."/>
            <person name="Grisard E.C."/>
            <person name="Fantinatti-Garboggini F."/>
            <person name="Marchini F.K."/>
            <person name="Rodrigues-Luiz G.F."/>
            <person name="Wagner G."/>
            <person name="Goldman G.H."/>
            <person name="Fietto J.L."/>
            <person name="Elias M.C."/>
            <person name="Goldman M.H."/>
            <person name="Sagot M.F."/>
            <person name="Pereira M."/>
            <person name="Stoco P.H."/>
            <person name="de Mendonca-Neto R.P."/>
            <person name="Teixeira S.M."/>
            <person name="Maciel T.E."/>
            <person name="de Oliveira Mendes T.A."/>
            <person name="Urmenyi T.P."/>
            <person name="de Souza W."/>
            <person name="Schenkman S."/>
            <person name="de Vasconcelos A.T."/>
        </authorList>
    </citation>
    <scope>NUCLEOTIDE SEQUENCE [LARGE SCALE GENOMIC DNA]</scope>
</reference>
<dbReference type="Gene3D" id="1.25.40.180">
    <property type="match status" value="1"/>
</dbReference>
<keyword evidence="5" id="KW-0472">Membrane</keyword>
<feature type="region of interest" description="Disordered" evidence="4">
    <location>
        <begin position="187"/>
        <end position="207"/>
    </location>
</feature>
<gene>
    <name evidence="7" type="ORF">STCU_07753</name>
</gene>
<keyword evidence="5" id="KW-1133">Transmembrane helix</keyword>
<protein>
    <submittedName>
        <fullName evidence="7">Eukaryotic translation initiation factor 4 gamma</fullName>
    </submittedName>
</protein>
<feature type="compositionally biased region" description="Low complexity" evidence="4">
    <location>
        <begin position="385"/>
        <end position="403"/>
    </location>
</feature>
<dbReference type="SMART" id="SM00543">
    <property type="entry name" value="MIF4G"/>
    <property type="match status" value="1"/>
</dbReference>
<dbReference type="GO" id="GO:0003729">
    <property type="term" value="F:mRNA binding"/>
    <property type="evidence" value="ECO:0007669"/>
    <property type="project" value="TreeGrafter"/>
</dbReference>
<evidence type="ECO:0000256" key="5">
    <source>
        <dbReference type="SAM" id="Phobius"/>
    </source>
</evidence>
<feature type="compositionally biased region" description="Low complexity" evidence="4">
    <location>
        <begin position="413"/>
        <end position="423"/>
    </location>
</feature>